<evidence type="ECO:0000313" key="3">
    <source>
        <dbReference type="EMBL" id="OYD17090.1"/>
    </source>
</evidence>
<dbReference type="AlphaFoldDB" id="A0A235BXL1"/>
<comment type="caution">
    <text evidence="3">The sequence shown here is derived from an EMBL/GenBank/DDBJ whole genome shotgun (WGS) entry which is preliminary data.</text>
</comment>
<name>A0A235BXL1_UNCW3</name>
<gene>
    <name evidence="3" type="ORF">CH330_00925</name>
</gene>
<protein>
    <recommendedName>
        <fullName evidence="2">Integrase catalytic domain-containing protein</fullName>
    </recommendedName>
</protein>
<dbReference type="Proteomes" id="UP000215559">
    <property type="component" value="Unassembled WGS sequence"/>
</dbReference>
<keyword evidence="1" id="KW-0812">Transmembrane</keyword>
<keyword evidence="1" id="KW-1133">Transmembrane helix</keyword>
<feature type="transmembrane region" description="Helical" evidence="1">
    <location>
        <begin position="6"/>
        <end position="27"/>
    </location>
</feature>
<sequence>MFHGFIARHIAGFIGCFTACLFSYFTCRLTTSKTLKVEFVYRHRFETRKEAIAELGEYLQIFYNC</sequence>
<feature type="domain" description="Integrase catalytic" evidence="2">
    <location>
        <begin position="33"/>
        <end position="64"/>
    </location>
</feature>
<reference evidence="3 4" key="1">
    <citation type="submission" date="2017-07" db="EMBL/GenBank/DDBJ databases">
        <title>Recovery of genomes from metagenomes via a dereplication, aggregation, and scoring strategy.</title>
        <authorList>
            <person name="Sieber C.M."/>
            <person name="Probst A.J."/>
            <person name="Sharrar A."/>
            <person name="Thomas B.C."/>
            <person name="Hess M."/>
            <person name="Tringe S.G."/>
            <person name="Banfield J.F."/>
        </authorList>
    </citation>
    <scope>NUCLEOTIDE SEQUENCE [LARGE SCALE GENOMIC DNA]</scope>
    <source>
        <strain evidence="3">JGI_Cruoil_03_51_56</strain>
    </source>
</reference>
<proteinExistence type="predicted"/>
<evidence type="ECO:0000256" key="1">
    <source>
        <dbReference type="SAM" id="Phobius"/>
    </source>
</evidence>
<dbReference type="InterPro" id="IPR001584">
    <property type="entry name" value="Integrase_cat-core"/>
</dbReference>
<keyword evidence="1" id="KW-0472">Membrane</keyword>
<dbReference type="EMBL" id="NOZP01000021">
    <property type="protein sequence ID" value="OYD17090.1"/>
    <property type="molecule type" value="Genomic_DNA"/>
</dbReference>
<evidence type="ECO:0000313" key="4">
    <source>
        <dbReference type="Proteomes" id="UP000215559"/>
    </source>
</evidence>
<accession>A0A235BXL1</accession>
<evidence type="ECO:0000259" key="2">
    <source>
        <dbReference type="Pfam" id="PF13333"/>
    </source>
</evidence>
<organism evidence="3 4">
    <name type="scientific">candidate division WOR-3 bacterium JGI_Cruoil_03_51_56</name>
    <dbReference type="NCBI Taxonomy" id="1973747"/>
    <lineage>
        <taxon>Bacteria</taxon>
        <taxon>Bacteria division WOR-3</taxon>
    </lineage>
</organism>
<dbReference type="GO" id="GO:0015074">
    <property type="term" value="P:DNA integration"/>
    <property type="evidence" value="ECO:0007669"/>
    <property type="project" value="InterPro"/>
</dbReference>
<dbReference type="Pfam" id="PF13333">
    <property type="entry name" value="rve_2"/>
    <property type="match status" value="1"/>
</dbReference>